<keyword evidence="2 4" id="KW-0328">Glycosyltransferase</keyword>
<dbReference type="PANTHER" id="PTHR48043">
    <property type="entry name" value="EG:EG0003.4 PROTEIN-RELATED"/>
    <property type="match status" value="1"/>
</dbReference>
<feature type="chain" id="PRO_5038164211" description="UDP-glucuronosyltransferase" evidence="5">
    <location>
        <begin position="21"/>
        <end position="531"/>
    </location>
</feature>
<keyword evidence="5" id="KW-0812">Transmembrane</keyword>
<evidence type="ECO:0000256" key="2">
    <source>
        <dbReference type="ARBA" id="ARBA00022676"/>
    </source>
</evidence>
<evidence type="ECO:0000256" key="3">
    <source>
        <dbReference type="ARBA" id="ARBA00022679"/>
    </source>
</evidence>
<keyword evidence="5" id="KW-1133">Transmembrane helix</keyword>
<comment type="catalytic activity">
    <reaction evidence="5">
        <text>glucuronate acceptor + UDP-alpha-D-glucuronate = acceptor beta-D-glucuronoside + UDP + H(+)</text>
        <dbReference type="Rhea" id="RHEA:21032"/>
        <dbReference type="ChEBI" id="CHEBI:15378"/>
        <dbReference type="ChEBI" id="CHEBI:58052"/>
        <dbReference type="ChEBI" id="CHEBI:58223"/>
        <dbReference type="ChEBI" id="CHEBI:132367"/>
        <dbReference type="ChEBI" id="CHEBI:132368"/>
        <dbReference type="EC" id="2.4.1.17"/>
    </reaction>
</comment>
<dbReference type="EC" id="2.4.1.17" evidence="5"/>
<dbReference type="PROSITE" id="PS00375">
    <property type="entry name" value="UDPGT"/>
    <property type="match status" value="1"/>
</dbReference>
<dbReference type="InterPro" id="IPR035595">
    <property type="entry name" value="UDP_glycos_trans_CS"/>
</dbReference>
<keyword evidence="5" id="KW-0472">Membrane</keyword>
<evidence type="ECO:0000313" key="7">
    <source>
        <dbReference type="RefSeq" id="XP_047738507.1"/>
    </source>
</evidence>
<dbReference type="InterPro" id="IPR050271">
    <property type="entry name" value="UDP-glycosyltransferase"/>
</dbReference>
<dbReference type="OMA" id="DLICIVI"/>
<evidence type="ECO:0000313" key="6">
    <source>
        <dbReference type="Proteomes" id="UP000694843"/>
    </source>
</evidence>
<dbReference type="CDD" id="cd03784">
    <property type="entry name" value="GT1_Gtf-like"/>
    <property type="match status" value="1"/>
</dbReference>
<evidence type="ECO:0000256" key="4">
    <source>
        <dbReference type="RuleBase" id="RU003718"/>
    </source>
</evidence>
<reference evidence="7" key="1">
    <citation type="submission" date="2025-08" db="UniProtKB">
        <authorList>
            <consortium name="RefSeq"/>
        </authorList>
    </citation>
    <scope>IDENTIFICATION</scope>
    <source>
        <tissue evidence="7">Whole organism</tissue>
    </source>
</reference>
<feature type="signal peptide" evidence="5">
    <location>
        <begin position="1"/>
        <end position="20"/>
    </location>
</feature>
<dbReference type="Pfam" id="PF00201">
    <property type="entry name" value="UDPGT"/>
    <property type="match status" value="1"/>
</dbReference>
<dbReference type="SUPFAM" id="SSF53756">
    <property type="entry name" value="UDP-Glycosyltransferase/glycogen phosphorylase"/>
    <property type="match status" value="1"/>
</dbReference>
<comment type="subcellular location">
    <subcellularLocation>
        <location evidence="5">Membrane</location>
        <topology evidence="5">Single-pass membrane protein</topology>
    </subcellularLocation>
</comment>
<evidence type="ECO:0000256" key="1">
    <source>
        <dbReference type="ARBA" id="ARBA00009995"/>
    </source>
</evidence>
<dbReference type="InterPro" id="IPR002213">
    <property type="entry name" value="UDP_glucos_trans"/>
</dbReference>
<name>A0A979FP89_HYAAZ</name>
<dbReference type="GO" id="GO:0015020">
    <property type="term" value="F:glucuronosyltransferase activity"/>
    <property type="evidence" value="ECO:0007669"/>
    <property type="project" value="UniProtKB-EC"/>
</dbReference>
<dbReference type="FunFam" id="3.40.50.2000:FF:000021">
    <property type="entry name" value="UDP-glucuronosyltransferase"/>
    <property type="match status" value="1"/>
</dbReference>
<keyword evidence="5" id="KW-0732">Signal</keyword>
<feature type="transmembrane region" description="Helical" evidence="5">
    <location>
        <begin position="480"/>
        <end position="501"/>
    </location>
</feature>
<keyword evidence="6" id="KW-1185">Reference proteome</keyword>
<dbReference type="OrthoDB" id="6345490at2759"/>
<dbReference type="RefSeq" id="XP_047738507.1">
    <property type="nucleotide sequence ID" value="XM_047882551.1"/>
</dbReference>
<dbReference type="AlphaFoldDB" id="A0A979FP89"/>
<dbReference type="GO" id="GO:0016020">
    <property type="term" value="C:membrane"/>
    <property type="evidence" value="ECO:0007669"/>
    <property type="project" value="UniProtKB-SubCell"/>
</dbReference>
<protein>
    <recommendedName>
        <fullName evidence="5">UDP-glucuronosyltransferase</fullName>
        <ecNumber evidence="5">2.4.1.17</ecNumber>
    </recommendedName>
</protein>
<accession>A0A979FP89</accession>
<sequence length="531" mass="60919">MVVVNLILTVIVMMATQIQGYVQQVNLPPSEESYKILFMVPGNFPSHVKIILTVATALADRGHQISVIGGSLATQHPNITYLYNPDFSEAIKKYKYFDTAGDGWKHIEHTRNLIASAFESAYASEEFMDVYRRRKEFDLMVVDHLALIGLAPFLHESPFIIYCTTMLNPLQSANIGNIHSPAVLSSSVTDYRQPYSALDRLRNLFATLAFAVIWSIILRSKVDSEVISKRFPDVPSSYELEKNASLTLINTHFSLDGPIPLLPNQVMVAGMLLRPERPLPEKIDSFVRGNASTILFSTGTFIRLNTMPKKLKEMFFSVFSKLPYKIVMKYHAEPGEFTNVTNIHFLDWIPQSDILAHANTKLFISHCGVNGVQEAVYYGVPMICIPVQGDHHKMAEMVHHRGLGIRLEWKKFSEEILNQSIHEIITNTSYRDKVHEVSLMWRDQMESPLQRAVYWVEYVARFRGAPHLRSPAMDLSLIQIFYLDLLLVIHLFMYVTYRIVFRRPSFHFSSMYRNLKRFFGFSQEGARLKIE</sequence>
<gene>
    <name evidence="7" type="primary">LOC108666244</name>
</gene>
<dbReference type="GeneID" id="108666244"/>
<comment type="similarity">
    <text evidence="1 4">Belongs to the UDP-glycosyltransferase family.</text>
</comment>
<dbReference type="Gene3D" id="3.40.50.2000">
    <property type="entry name" value="Glycogen Phosphorylase B"/>
    <property type="match status" value="2"/>
</dbReference>
<keyword evidence="3 4" id="KW-0808">Transferase</keyword>
<dbReference type="PANTHER" id="PTHR48043:SF145">
    <property type="entry name" value="FI06409P-RELATED"/>
    <property type="match status" value="1"/>
</dbReference>
<dbReference type="Proteomes" id="UP000694843">
    <property type="component" value="Unplaced"/>
</dbReference>
<proteinExistence type="inferred from homology"/>
<evidence type="ECO:0000256" key="5">
    <source>
        <dbReference type="RuleBase" id="RU362059"/>
    </source>
</evidence>
<organism evidence="6 7">
    <name type="scientific">Hyalella azteca</name>
    <name type="common">Amphipod</name>
    <dbReference type="NCBI Taxonomy" id="294128"/>
    <lineage>
        <taxon>Eukaryota</taxon>
        <taxon>Metazoa</taxon>
        <taxon>Ecdysozoa</taxon>
        <taxon>Arthropoda</taxon>
        <taxon>Crustacea</taxon>
        <taxon>Multicrustacea</taxon>
        <taxon>Malacostraca</taxon>
        <taxon>Eumalacostraca</taxon>
        <taxon>Peracarida</taxon>
        <taxon>Amphipoda</taxon>
        <taxon>Senticaudata</taxon>
        <taxon>Talitrida</taxon>
        <taxon>Talitroidea</taxon>
        <taxon>Hyalellidae</taxon>
        <taxon>Hyalella</taxon>
    </lineage>
</organism>